<accession>A0A0B0Q0B5</accession>
<evidence type="ECO:0000313" key="1">
    <source>
        <dbReference type="EMBL" id="KHG29196.1"/>
    </source>
</evidence>
<dbReference type="EMBL" id="KN448501">
    <property type="protein sequence ID" value="KHG29196.1"/>
    <property type="molecule type" value="Genomic_DNA"/>
</dbReference>
<evidence type="ECO:0000313" key="2">
    <source>
        <dbReference type="Proteomes" id="UP000032142"/>
    </source>
</evidence>
<reference evidence="2" key="1">
    <citation type="submission" date="2014-09" db="EMBL/GenBank/DDBJ databases">
        <authorList>
            <person name="Mudge J."/>
            <person name="Ramaraj T."/>
            <person name="Lindquist I.E."/>
            <person name="Bharti A.K."/>
            <person name="Sundararajan A."/>
            <person name="Cameron C.T."/>
            <person name="Woodward J.E."/>
            <person name="May G.D."/>
            <person name="Brubaker C."/>
            <person name="Broadhvest J."/>
            <person name="Wilkins T.A."/>
        </authorList>
    </citation>
    <scope>NUCLEOTIDE SEQUENCE</scope>
    <source>
        <strain evidence="2">cv. AKA8401</strain>
    </source>
</reference>
<organism evidence="1 2">
    <name type="scientific">Gossypium arboreum</name>
    <name type="common">Tree cotton</name>
    <name type="synonym">Gossypium nanking</name>
    <dbReference type="NCBI Taxonomy" id="29729"/>
    <lineage>
        <taxon>Eukaryota</taxon>
        <taxon>Viridiplantae</taxon>
        <taxon>Streptophyta</taxon>
        <taxon>Embryophyta</taxon>
        <taxon>Tracheophyta</taxon>
        <taxon>Spermatophyta</taxon>
        <taxon>Magnoliopsida</taxon>
        <taxon>eudicotyledons</taxon>
        <taxon>Gunneridae</taxon>
        <taxon>Pentapetalae</taxon>
        <taxon>rosids</taxon>
        <taxon>malvids</taxon>
        <taxon>Malvales</taxon>
        <taxon>Malvaceae</taxon>
        <taxon>Malvoideae</taxon>
        <taxon>Gossypium</taxon>
    </lineage>
</organism>
<name>A0A0B0Q0B5_GOSAR</name>
<sequence>MICDDLQSELSWSHYKTWKIKWSKLYSLISSYERNKLT</sequence>
<proteinExistence type="predicted"/>
<gene>
    <name evidence="1" type="ORF">F383_35682</name>
</gene>
<protein>
    <submittedName>
        <fullName evidence="1">Uncharacterized protein</fullName>
    </submittedName>
</protein>
<dbReference type="AlphaFoldDB" id="A0A0B0Q0B5"/>
<keyword evidence="2" id="KW-1185">Reference proteome</keyword>
<dbReference type="Proteomes" id="UP000032142">
    <property type="component" value="Unassembled WGS sequence"/>
</dbReference>